<keyword evidence="11" id="KW-1185">Reference proteome</keyword>
<evidence type="ECO:0000313" key="11">
    <source>
        <dbReference type="Proteomes" id="UP001241747"/>
    </source>
</evidence>
<evidence type="ECO:0000313" key="10">
    <source>
        <dbReference type="EMBL" id="MDQ0506805.1"/>
    </source>
</evidence>
<dbReference type="PANTHER" id="PTHR30024">
    <property type="entry name" value="ALIPHATIC SULFONATES-BINDING PROTEIN-RELATED"/>
    <property type="match status" value="1"/>
</dbReference>
<dbReference type="EMBL" id="JAUSVY010000010">
    <property type="protein sequence ID" value="MDQ0506805.1"/>
    <property type="molecule type" value="Genomic_DNA"/>
</dbReference>
<dbReference type="PROSITE" id="PS51318">
    <property type="entry name" value="TAT"/>
    <property type="match status" value="1"/>
</dbReference>
<dbReference type="Gene3D" id="3.40.190.10">
    <property type="entry name" value="Periplasmic binding protein-like II"/>
    <property type="match status" value="2"/>
</dbReference>
<dbReference type="Proteomes" id="UP001241747">
    <property type="component" value="Unassembled WGS sequence"/>
</dbReference>
<evidence type="ECO:0000256" key="1">
    <source>
        <dbReference type="ARBA" id="ARBA00004308"/>
    </source>
</evidence>
<organism evidence="10 11">
    <name type="scientific">Xanthobacter agilis</name>
    <dbReference type="NCBI Taxonomy" id="47492"/>
    <lineage>
        <taxon>Bacteria</taxon>
        <taxon>Pseudomonadati</taxon>
        <taxon>Pseudomonadota</taxon>
        <taxon>Alphaproteobacteria</taxon>
        <taxon>Hyphomicrobiales</taxon>
        <taxon>Xanthobacteraceae</taxon>
        <taxon>Xanthobacter</taxon>
    </lineage>
</organism>
<dbReference type="InterPro" id="IPR006311">
    <property type="entry name" value="TAT_signal"/>
</dbReference>
<keyword evidence="4" id="KW-0813">Transport</keyword>
<dbReference type="InterPro" id="IPR044527">
    <property type="entry name" value="NrtA/CpmA_ABC-bd_dom"/>
</dbReference>
<comment type="similarity">
    <text evidence="9">Belongs to the CmpA/NrtA family.</text>
</comment>
<evidence type="ECO:0000256" key="3">
    <source>
        <dbReference type="ARBA" id="ARBA00010742"/>
    </source>
</evidence>
<gene>
    <name evidence="10" type="ORF">QOZ94_003620</name>
</gene>
<dbReference type="Pfam" id="PF13379">
    <property type="entry name" value="NMT1_2"/>
    <property type="match status" value="1"/>
</dbReference>
<keyword evidence="6" id="KW-0997">Cell inner membrane</keyword>
<dbReference type="PANTHER" id="PTHR30024:SF47">
    <property type="entry name" value="TAURINE-BINDING PERIPLASMIC PROTEIN"/>
    <property type="match status" value="1"/>
</dbReference>
<proteinExistence type="inferred from homology"/>
<protein>
    <submittedName>
        <fullName evidence="10">NitT/TauT family transport system substrate-binding protein</fullName>
    </submittedName>
</protein>
<evidence type="ECO:0000256" key="2">
    <source>
        <dbReference type="ARBA" id="ARBA00004418"/>
    </source>
</evidence>
<name>A0ABU0LI82_XANAG</name>
<evidence type="ECO:0000256" key="4">
    <source>
        <dbReference type="ARBA" id="ARBA00022448"/>
    </source>
</evidence>
<evidence type="ECO:0000256" key="6">
    <source>
        <dbReference type="ARBA" id="ARBA00022519"/>
    </source>
</evidence>
<keyword evidence="7" id="KW-0732">Signal</keyword>
<keyword evidence="8" id="KW-0472">Membrane</keyword>
<accession>A0ABU0LI82</accession>
<comment type="subcellular location">
    <subcellularLocation>
        <location evidence="1">Endomembrane system</location>
    </subcellularLocation>
    <subcellularLocation>
        <location evidence="2">Periplasm</location>
    </subcellularLocation>
</comment>
<keyword evidence="5" id="KW-1003">Cell membrane</keyword>
<evidence type="ECO:0000256" key="7">
    <source>
        <dbReference type="ARBA" id="ARBA00022729"/>
    </source>
</evidence>
<dbReference type="SUPFAM" id="SSF53850">
    <property type="entry name" value="Periplasmic binding protein-like II"/>
    <property type="match status" value="1"/>
</dbReference>
<comment type="caution">
    <text evidence="10">The sequence shown here is derived from an EMBL/GenBank/DDBJ whole genome shotgun (WGS) entry which is preliminary data.</text>
</comment>
<evidence type="ECO:0000256" key="9">
    <source>
        <dbReference type="ARBA" id="ARBA00024031"/>
    </source>
</evidence>
<evidence type="ECO:0000256" key="5">
    <source>
        <dbReference type="ARBA" id="ARBA00022475"/>
    </source>
</evidence>
<reference evidence="10 11" key="1">
    <citation type="submission" date="2023-07" db="EMBL/GenBank/DDBJ databases">
        <title>Genomic Encyclopedia of Type Strains, Phase IV (KMG-IV): sequencing the most valuable type-strain genomes for metagenomic binning, comparative biology and taxonomic classification.</title>
        <authorList>
            <person name="Goeker M."/>
        </authorList>
    </citation>
    <scope>NUCLEOTIDE SEQUENCE [LARGE SCALE GENOMIC DNA]</scope>
    <source>
        <strain evidence="10 11">DSM 3770</strain>
    </source>
</reference>
<sequence>MCEACNNNDIEALAKASAQADSPDVDRQRRSVLAAAAAGLVAALTPAVFRRQAHAAESGKFRVGYIAEPAHGLHFIAKEKGYFKDEGLDVELLQFKSAGEGLTALKSGQLDIGTFGSAAPLLFISQGTPFTIFGGMMIGGQALIARPETAAGLKDIASYRGKKLGLVRLSTGDVVFSGALKKAGIDPKKDIVRVELPSPGVVVEAVKKGEVDVGLVFSPHFTLAEKQGLVVSNLIEDFYPNYTCCRLTANTADFENRKGEYQAYLKGLIRAYKVYSTDPDETVRIFTTSLKLDEGIIRRDTYTRKAFASHPDPLRKGTLDFWQAMVDADYVAAKDYPVAKHIDVDVYKAALNSVIAREPNDKVFAELATFYAANNA</sequence>
<evidence type="ECO:0000256" key="8">
    <source>
        <dbReference type="ARBA" id="ARBA00023136"/>
    </source>
</evidence>
<dbReference type="RefSeq" id="WP_237345934.1">
    <property type="nucleotide sequence ID" value="NZ_JABWGX010000014.1"/>
</dbReference>
<dbReference type="CDD" id="cd13553">
    <property type="entry name" value="PBP2_NrtA_CpmA_like"/>
    <property type="match status" value="1"/>
</dbReference>
<comment type="similarity">
    <text evidence="3">Belongs to the bacterial solute-binding protein SsuA/TauA family.</text>
</comment>